<dbReference type="OMA" id="DEYCGDF"/>
<dbReference type="OrthoDB" id="9932926at2759"/>
<keyword evidence="2" id="KW-1185">Reference proteome</keyword>
<dbReference type="GeneID" id="110974524"/>
<dbReference type="InterPro" id="IPR006993">
    <property type="entry name" value="Glut_rich_SH3-bd"/>
</dbReference>
<evidence type="ECO:0000313" key="2">
    <source>
        <dbReference type="Proteomes" id="UP000694845"/>
    </source>
</evidence>
<accession>A0A8B7XPE8</accession>
<gene>
    <name evidence="3" type="primary">LOC110974524</name>
</gene>
<evidence type="ECO:0000313" key="3">
    <source>
        <dbReference type="RefSeq" id="XP_022081931.1"/>
    </source>
</evidence>
<dbReference type="Pfam" id="PF04908">
    <property type="entry name" value="SH3BGR"/>
    <property type="match status" value="1"/>
</dbReference>
<name>A0A8B7XPE8_ACAPL</name>
<protein>
    <submittedName>
        <fullName evidence="3">SH3 domain-binding glutamic acid-rich-like protein 3</fullName>
    </submittedName>
</protein>
<dbReference type="Proteomes" id="UP000694845">
    <property type="component" value="Unplaced"/>
</dbReference>
<comment type="similarity">
    <text evidence="1">Belongs to the SH3BGR family.</text>
</comment>
<dbReference type="Gene3D" id="3.40.30.10">
    <property type="entry name" value="Glutaredoxin"/>
    <property type="match status" value="1"/>
</dbReference>
<reference evidence="3" key="1">
    <citation type="submission" date="2025-08" db="UniProtKB">
        <authorList>
            <consortium name="RefSeq"/>
        </authorList>
    </citation>
    <scope>IDENTIFICATION</scope>
</reference>
<sequence length="91" mass="10579">MVIKFYFSSITSNLGIKKHQQRIEMILSSKKYEYESIDIAHDETAKERMRELMGDPKGLPPQLCNDDTYLGGFEEFQDAVDDEKLEAFLKI</sequence>
<dbReference type="PANTHER" id="PTHR12232:SF15">
    <property type="entry name" value="SH3 DOMAIN-BINDING GLUTAMIC ACID-RICH PROTEIN HOMOLOG"/>
    <property type="match status" value="1"/>
</dbReference>
<proteinExistence type="inferred from homology"/>
<dbReference type="RefSeq" id="XP_022081931.1">
    <property type="nucleotide sequence ID" value="XM_022226239.1"/>
</dbReference>
<dbReference type="InterPro" id="IPR051033">
    <property type="entry name" value="SH3BGR"/>
</dbReference>
<dbReference type="KEGG" id="aplc:110974524"/>
<dbReference type="PANTHER" id="PTHR12232">
    <property type="entry name" value="SH3 DOMAIN-BINDING GLUTAMIC ACID-RICH-LIKE PROTEIN"/>
    <property type="match status" value="1"/>
</dbReference>
<dbReference type="AlphaFoldDB" id="A0A8B7XPE8"/>
<organism evidence="2 3">
    <name type="scientific">Acanthaster planci</name>
    <name type="common">Crown-of-thorns starfish</name>
    <dbReference type="NCBI Taxonomy" id="133434"/>
    <lineage>
        <taxon>Eukaryota</taxon>
        <taxon>Metazoa</taxon>
        <taxon>Echinodermata</taxon>
        <taxon>Eleutherozoa</taxon>
        <taxon>Asterozoa</taxon>
        <taxon>Asteroidea</taxon>
        <taxon>Valvatacea</taxon>
        <taxon>Valvatida</taxon>
        <taxon>Acanthasteridae</taxon>
        <taxon>Acanthaster</taxon>
    </lineage>
</organism>
<evidence type="ECO:0000256" key="1">
    <source>
        <dbReference type="ARBA" id="ARBA00007764"/>
    </source>
</evidence>
<dbReference type="InterPro" id="IPR036249">
    <property type="entry name" value="Thioredoxin-like_sf"/>
</dbReference>
<dbReference type="SUPFAM" id="SSF52833">
    <property type="entry name" value="Thioredoxin-like"/>
    <property type="match status" value="1"/>
</dbReference>
<dbReference type="GO" id="GO:0005737">
    <property type="term" value="C:cytoplasm"/>
    <property type="evidence" value="ECO:0007669"/>
    <property type="project" value="TreeGrafter"/>
</dbReference>